<dbReference type="AlphaFoldDB" id="A0A3G9G9H9"/>
<feature type="chain" id="PRO_5018148490" evidence="1">
    <location>
        <begin position="40"/>
        <end position="178"/>
    </location>
</feature>
<evidence type="ECO:0000313" key="3">
    <source>
        <dbReference type="Proteomes" id="UP000278756"/>
    </source>
</evidence>
<dbReference type="EMBL" id="AP018828">
    <property type="protein sequence ID" value="BBF81933.1"/>
    <property type="molecule type" value="Genomic_DNA"/>
</dbReference>
<keyword evidence="1" id="KW-0732">Signal</keyword>
<protein>
    <submittedName>
        <fullName evidence="2">Putative signal peptide</fullName>
    </submittedName>
</protein>
<accession>A0A3G9G9H9</accession>
<dbReference type="RefSeq" id="WP_126423566.1">
    <property type="nucleotide sequence ID" value="NZ_AP018828.1"/>
</dbReference>
<sequence length="178" mass="19321">MSALKRDEEGRIMYGSNIKKGLISLAVMAALGFGAQAHAQTATPAQGDAQAAALKTCIAGAVTAEDERLILRYVFFMMARHPDVSRYAAISQDERTALDRDVGNMMTRLMVDQCGAEIRAIYKTGNKNIIEAAFGEAFSGVGERGMKDLMAHPDVQTAAMGFVSYMDMNKLVKLFMAQ</sequence>
<organism evidence="2 3">
    <name type="scientific">Asticcacaulis excentricus</name>
    <dbReference type="NCBI Taxonomy" id="78587"/>
    <lineage>
        <taxon>Bacteria</taxon>
        <taxon>Pseudomonadati</taxon>
        <taxon>Pseudomonadota</taxon>
        <taxon>Alphaproteobacteria</taxon>
        <taxon>Caulobacterales</taxon>
        <taxon>Caulobacteraceae</taxon>
        <taxon>Asticcacaulis</taxon>
    </lineage>
</organism>
<proteinExistence type="predicted"/>
<name>A0A3G9G9H9_9CAUL</name>
<dbReference type="Proteomes" id="UP000278756">
    <property type="component" value="Chromosome 2"/>
</dbReference>
<gene>
    <name evidence="2" type="ORF">EM6_2549</name>
</gene>
<feature type="signal peptide" evidence="1">
    <location>
        <begin position="1"/>
        <end position="39"/>
    </location>
</feature>
<evidence type="ECO:0000313" key="2">
    <source>
        <dbReference type="EMBL" id="BBF81933.1"/>
    </source>
</evidence>
<reference evidence="3" key="1">
    <citation type="journal article" date="2017" name="Biotechnol. Biofuels">
        <title>Evaluation of environmental bacterial communities as a factor affecting the growth of duckweed Lemna minor.</title>
        <authorList>
            <person name="Ishizawa H."/>
            <person name="Kuroda M."/>
            <person name="Morikawa M."/>
            <person name="Ike M."/>
        </authorList>
    </citation>
    <scope>NUCLEOTIDE SEQUENCE [LARGE SCALE GENOMIC DNA]</scope>
    <source>
        <strain evidence="3">M6</strain>
    </source>
</reference>
<evidence type="ECO:0000256" key="1">
    <source>
        <dbReference type="SAM" id="SignalP"/>
    </source>
</evidence>
<reference evidence="3" key="2">
    <citation type="journal article" date="2017" name="Plant Physiol. Biochem.">
        <title>Differential oxidative and antioxidative response of duckweed Lemna minor toward plant growth promoting/inhibiting bacteria.</title>
        <authorList>
            <person name="Ishizawa H."/>
            <person name="Kuroda M."/>
            <person name="Morikawa M."/>
            <person name="Ike M."/>
        </authorList>
    </citation>
    <scope>NUCLEOTIDE SEQUENCE [LARGE SCALE GENOMIC DNA]</scope>
    <source>
        <strain evidence="3">M6</strain>
    </source>
</reference>
<dbReference type="OrthoDB" id="7173873at2"/>